<dbReference type="EMBL" id="JBJKBG010000008">
    <property type="protein sequence ID" value="KAL3727699.1"/>
    <property type="molecule type" value="Genomic_DNA"/>
</dbReference>
<accession>A0ABD3JJ59</accession>
<name>A0ABD3JJ59_EUCGL</name>
<keyword evidence="10" id="KW-1185">Reference proteome</keyword>
<dbReference type="Proteomes" id="UP001634007">
    <property type="component" value="Unassembled WGS sequence"/>
</dbReference>
<dbReference type="AlphaFoldDB" id="A0ABD3JJ59"/>
<evidence type="ECO:0000313" key="10">
    <source>
        <dbReference type="Proteomes" id="UP001634007"/>
    </source>
</evidence>
<keyword evidence="4" id="KW-0479">Metal-binding</keyword>
<feature type="region of interest" description="Disordered" evidence="7">
    <location>
        <begin position="123"/>
        <end position="152"/>
    </location>
</feature>
<evidence type="ECO:0000256" key="3">
    <source>
        <dbReference type="ARBA" id="ARBA00022490"/>
    </source>
</evidence>
<evidence type="ECO:0000256" key="4">
    <source>
        <dbReference type="ARBA" id="ARBA00022723"/>
    </source>
</evidence>
<comment type="caution">
    <text evidence="9">The sequence shown here is derived from an EMBL/GenBank/DDBJ whole genome shotgun (WGS) entry which is preliminary data.</text>
</comment>
<reference evidence="9 10" key="1">
    <citation type="submission" date="2024-11" db="EMBL/GenBank/DDBJ databases">
        <title>Chromosome-level genome assembly of Eucalyptus globulus Labill. provides insights into its genome evolution.</title>
        <authorList>
            <person name="Li X."/>
        </authorList>
    </citation>
    <scope>NUCLEOTIDE SEQUENCE [LARGE SCALE GENOMIC DNA]</scope>
    <source>
        <strain evidence="9">CL2024</strain>
        <tissue evidence="9">Fresh tender leaves</tissue>
    </source>
</reference>
<keyword evidence="5" id="KW-0862">Zinc</keyword>
<dbReference type="GO" id="GO:0008270">
    <property type="term" value="F:zinc ion binding"/>
    <property type="evidence" value="ECO:0007669"/>
    <property type="project" value="UniProtKB-KW"/>
</dbReference>
<feature type="compositionally biased region" description="Low complexity" evidence="7">
    <location>
        <begin position="46"/>
        <end position="61"/>
    </location>
</feature>
<organism evidence="9 10">
    <name type="scientific">Eucalyptus globulus</name>
    <name type="common">Tasmanian blue gum</name>
    <dbReference type="NCBI Taxonomy" id="34317"/>
    <lineage>
        <taxon>Eukaryota</taxon>
        <taxon>Viridiplantae</taxon>
        <taxon>Streptophyta</taxon>
        <taxon>Embryophyta</taxon>
        <taxon>Tracheophyta</taxon>
        <taxon>Spermatophyta</taxon>
        <taxon>Magnoliopsida</taxon>
        <taxon>eudicotyledons</taxon>
        <taxon>Gunneridae</taxon>
        <taxon>Pentapetalae</taxon>
        <taxon>rosids</taxon>
        <taxon>malvids</taxon>
        <taxon>Myrtales</taxon>
        <taxon>Myrtaceae</taxon>
        <taxon>Myrtoideae</taxon>
        <taxon>Eucalypteae</taxon>
        <taxon>Eucalyptus</taxon>
    </lineage>
</organism>
<dbReference type="PANTHER" id="PTHR33059">
    <property type="entry name" value="FCS-LIKE ZINC FINGER 5"/>
    <property type="match status" value="1"/>
</dbReference>
<dbReference type="Pfam" id="PF04570">
    <property type="entry name" value="zf-FLZ"/>
    <property type="match status" value="1"/>
</dbReference>
<evidence type="ECO:0000256" key="2">
    <source>
        <dbReference type="ARBA" id="ARBA00009374"/>
    </source>
</evidence>
<evidence type="ECO:0000259" key="8">
    <source>
        <dbReference type="PROSITE" id="PS51795"/>
    </source>
</evidence>
<comment type="subcellular location">
    <subcellularLocation>
        <location evidence="1">Cytoplasm</location>
    </subcellularLocation>
</comment>
<proteinExistence type="inferred from homology"/>
<dbReference type="PANTHER" id="PTHR33059:SF84">
    <property type="entry name" value="FCS-LIKE ZINC FINGER 15"/>
    <property type="match status" value="1"/>
</dbReference>
<protein>
    <recommendedName>
        <fullName evidence="8">FLZ-type domain-containing protein</fullName>
    </recommendedName>
</protein>
<feature type="region of interest" description="Disordered" evidence="7">
    <location>
        <begin position="36"/>
        <end position="61"/>
    </location>
</feature>
<feature type="zinc finger region" description="FLZ-type" evidence="6">
    <location>
        <begin position="68"/>
        <end position="112"/>
    </location>
</feature>
<evidence type="ECO:0000256" key="6">
    <source>
        <dbReference type="PROSITE-ProRule" id="PRU01131"/>
    </source>
</evidence>
<dbReference type="GO" id="GO:0005737">
    <property type="term" value="C:cytoplasm"/>
    <property type="evidence" value="ECO:0007669"/>
    <property type="project" value="UniProtKB-SubCell"/>
</dbReference>
<gene>
    <name evidence="9" type="ORF">ACJRO7_032439</name>
</gene>
<feature type="domain" description="FLZ-type" evidence="8">
    <location>
        <begin position="68"/>
        <end position="112"/>
    </location>
</feature>
<dbReference type="InterPro" id="IPR007650">
    <property type="entry name" value="Zf-FLZ_dom"/>
</dbReference>
<keyword evidence="5" id="KW-0863">Zinc-finger</keyword>
<evidence type="ECO:0000256" key="7">
    <source>
        <dbReference type="SAM" id="MobiDB-lite"/>
    </source>
</evidence>
<evidence type="ECO:0000256" key="5">
    <source>
        <dbReference type="ARBA" id="ARBA00022771"/>
    </source>
</evidence>
<sequence>MVGLSVVLEGQNSGSSSVQSKKSPQVINKATMSMVINGAAPPSPTPTSSTSSFSRRSSLPSSGFPALAFLDQCFLCKKKLSQGKDIYMYKGDRAFCSAECRCRQIFMDEEETLRKDNCSMAAIKPTSSTSSSSPSSTRHSKGTRNKPGGFAY</sequence>
<dbReference type="PROSITE" id="PS51795">
    <property type="entry name" value="ZF_FLZ"/>
    <property type="match status" value="1"/>
</dbReference>
<evidence type="ECO:0000256" key="1">
    <source>
        <dbReference type="ARBA" id="ARBA00004496"/>
    </source>
</evidence>
<feature type="compositionally biased region" description="Low complexity" evidence="7">
    <location>
        <begin position="125"/>
        <end position="137"/>
    </location>
</feature>
<keyword evidence="3" id="KW-0963">Cytoplasm</keyword>
<comment type="similarity">
    <text evidence="2">Belongs to the FLZ family.</text>
</comment>
<evidence type="ECO:0000313" key="9">
    <source>
        <dbReference type="EMBL" id="KAL3727699.1"/>
    </source>
</evidence>